<keyword evidence="6" id="KW-0282">Flagellum</keyword>
<comment type="subcellular location">
    <subcellularLocation>
        <location evidence="1">Bacterial flagellum</location>
    </subcellularLocation>
    <subcellularLocation>
        <location evidence="2">Secreted</location>
    </subcellularLocation>
</comment>
<keyword evidence="5" id="KW-0975">Bacterial flagellum</keyword>
<dbReference type="InterPro" id="IPR013384">
    <property type="entry name" value="Flagell_FlgL"/>
</dbReference>
<dbReference type="SUPFAM" id="SSF64518">
    <property type="entry name" value="Phase 1 flagellin"/>
    <property type="match status" value="1"/>
</dbReference>
<dbReference type="OrthoDB" id="9768249at2"/>
<protein>
    <submittedName>
        <fullName evidence="6">Flagellar hook-associated protein 3</fullName>
    </submittedName>
</protein>
<organism evidence="6 7">
    <name type="scientific">Legionella pneumophila</name>
    <dbReference type="NCBI Taxonomy" id="446"/>
    <lineage>
        <taxon>Bacteria</taxon>
        <taxon>Pseudomonadati</taxon>
        <taxon>Pseudomonadota</taxon>
        <taxon>Gammaproteobacteria</taxon>
        <taxon>Legionellales</taxon>
        <taxon>Legionellaceae</taxon>
        <taxon>Legionella</taxon>
    </lineage>
</organism>
<evidence type="ECO:0000256" key="1">
    <source>
        <dbReference type="ARBA" id="ARBA00004365"/>
    </source>
</evidence>
<sequence length="411" mass="44525">MRISTNQIYQRGLDNLLTQQERLARLQDQQASGIRVRTPSDDPVASAQIELIKQRINNIELFQNNRQAAESALSLEEGILSNAVNSLHRLREIQIQAGNPSLSEEDRKTLAVEAQALLNQLLDYANTKDSNGSYMFSGSKSLTQPVSLSLSGDYVYNGDNTQRFQAVTTSLLVAVNDTGDNVFMRIPNGNGSFTIRETVTPNTGTASVSSGSVTNEAAFVPDNYTMTFALNSQGNLVVMVSGTLSGNVIPPSGLPDDAPLYQESSAIGFNGMEMVVSGLPKAGDSFSISPAKNESIFSTVQRMINNLNKPYTSAVEKAATQTENNQLLAQIDSALVHILSVQSDLGARLNQLETAEKANNDYLDISTATLKKLREIDPVAVATELNLQLVNLQAAQLSFTRIQGLSLFNFL</sequence>
<proteinExistence type="inferred from homology"/>
<comment type="caution">
    <text evidence="6">The sequence shown here is derived from an EMBL/GenBank/DDBJ whole genome shotgun (WGS) entry which is preliminary data.</text>
</comment>
<dbReference type="Proteomes" id="UP000239239">
    <property type="component" value="Unassembled WGS sequence"/>
</dbReference>
<gene>
    <name evidence="6" type="primary">flgL</name>
    <name evidence="6" type="ORF">C3928_06305</name>
</gene>
<dbReference type="GO" id="GO:0005576">
    <property type="term" value="C:extracellular region"/>
    <property type="evidence" value="ECO:0007669"/>
    <property type="project" value="UniProtKB-SubCell"/>
</dbReference>
<reference evidence="6 7" key="1">
    <citation type="submission" date="2018-02" db="EMBL/GenBank/DDBJ databases">
        <title>Draft genome sequences of four Legionella pneumophila clinical strains isolated in Ontario.</title>
        <authorList>
            <person name="Fortuna A."/>
            <person name="Ramnarine R."/>
            <person name="Li A."/>
            <person name="Frantz C."/>
            <person name="Mallo G."/>
        </authorList>
    </citation>
    <scope>NUCLEOTIDE SEQUENCE [LARGE SCALE GENOMIC DNA]</scope>
    <source>
        <strain evidence="6 7">LG61</strain>
    </source>
</reference>
<accession>A0A2S6EYV9</accession>
<dbReference type="GO" id="GO:0071973">
    <property type="term" value="P:bacterial-type flagellum-dependent cell motility"/>
    <property type="evidence" value="ECO:0007669"/>
    <property type="project" value="InterPro"/>
</dbReference>
<dbReference type="PANTHER" id="PTHR42792:SF1">
    <property type="entry name" value="FLAGELLAR HOOK-ASSOCIATED PROTEIN 3"/>
    <property type="match status" value="1"/>
</dbReference>
<keyword evidence="4" id="KW-0964">Secreted</keyword>
<evidence type="ECO:0000256" key="5">
    <source>
        <dbReference type="ARBA" id="ARBA00023143"/>
    </source>
</evidence>
<keyword evidence="6" id="KW-0966">Cell projection</keyword>
<dbReference type="InterPro" id="IPR001492">
    <property type="entry name" value="Flagellin"/>
</dbReference>
<dbReference type="Pfam" id="PF00669">
    <property type="entry name" value="Flagellin_N"/>
    <property type="match status" value="1"/>
</dbReference>
<evidence type="ECO:0000256" key="2">
    <source>
        <dbReference type="ARBA" id="ARBA00004613"/>
    </source>
</evidence>
<evidence type="ECO:0000256" key="4">
    <source>
        <dbReference type="ARBA" id="ARBA00022525"/>
    </source>
</evidence>
<name>A0A2S6EYV9_LEGPN</name>
<evidence type="ECO:0000313" key="6">
    <source>
        <dbReference type="EMBL" id="PPK30379.1"/>
    </source>
</evidence>
<comment type="similarity">
    <text evidence="3">Belongs to the bacterial flagellin family.</text>
</comment>
<dbReference type="RefSeq" id="WP_027226783.1">
    <property type="nucleotide sequence ID" value="NZ_CP017601.1"/>
</dbReference>
<dbReference type="AlphaFoldDB" id="A0A2S6EYV9"/>
<evidence type="ECO:0000313" key="7">
    <source>
        <dbReference type="Proteomes" id="UP000239239"/>
    </source>
</evidence>
<dbReference type="InterPro" id="IPR001029">
    <property type="entry name" value="Flagellin_N"/>
</dbReference>
<dbReference type="EMBL" id="PQWY01000011">
    <property type="protein sequence ID" value="PPK30379.1"/>
    <property type="molecule type" value="Genomic_DNA"/>
</dbReference>
<dbReference type="NCBIfam" id="TIGR02550">
    <property type="entry name" value="flagell_flgL"/>
    <property type="match status" value="1"/>
</dbReference>
<dbReference type="GO" id="GO:0005198">
    <property type="term" value="F:structural molecule activity"/>
    <property type="evidence" value="ECO:0007669"/>
    <property type="project" value="InterPro"/>
</dbReference>
<keyword evidence="6" id="KW-0969">Cilium</keyword>
<dbReference type="GO" id="GO:0009424">
    <property type="term" value="C:bacterial-type flagellum hook"/>
    <property type="evidence" value="ECO:0007669"/>
    <property type="project" value="InterPro"/>
</dbReference>
<evidence type="ECO:0000256" key="3">
    <source>
        <dbReference type="ARBA" id="ARBA00005709"/>
    </source>
</evidence>
<dbReference type="PANTHER" id="PTHR42792">
    <property type="entry name" value="FLAGELLIN"/>
    <property type="match status" value="1"/>
</dbReference>
<dbReference type="Gene3D" id="1.20.1330.10">
    <property type="entry name" value="f41 fragment of flagellin, N-terminal domain"/>
    <property type="match status" value="2"/>
</dbReference>